<dbReference type="PANTHER" id="PTHR33516:SF2">
    <property type="entry name" value="LEXA REPRESSOR-RELATED"/>
    <property type="match status" value="1"/>
</dbReference>
<organism evidence="2 3">
    <name type="scientific">Solimonas marina</name>
    <dbReference type="NCBI Taxonomy" id="2714601"/>
    <lineage>
        <taxon>Bacteria</taxon>
        <taxon>Pseudomonadati</taxon>
        <taxon>Pseudomonadota</taxon>
        <taxon>Gammaproteobacteria</taxon>
        <taxon>Nevskiales</taxon>
        <taxon>Nevskiaceae</taxon>
        <taxon>Solimonas</taxon>
    </lineage>
</organism>
<accession>A0A969W8M4</accession>
<dbReference type="InterPro" id="IPR050077">
    <property type="entry name" value="LexA_repressor"/>
</dbReference>
<dbReference type="CDD" id="cd00093">
    <property type="entry name" value="HTH_XRE"/>
    <property type="match status" value="1"/>
</dbReference>
<gene>
    <name evidence="2" type="ORF">G7Y82_04415</name>
</gene>
<dbReference type="CDD" id="cd06529">
    <property type="entry name" value="S24_LexA-like"/>
    <property type="match status" value="1"/>
</dbReference>
<dbReference type="PANTHER" id="PTHR33516">
    <property type="entry name" value="LEXA REPRESSOR"/>
    <property type="match status" value="1"/>
</dbReference>
<dbReference type="InterPro" id="IPR001387">
    <property type="entry name" value="Cro/C1-type_HTH"/>
</dbReference>
<evidence type="ECO:0000313" key="3">
    <source>
        <dbReference type="Proteomes" id="UP000653472"/>
    </source>
</evidence>
<dbReference type="Gene3D" id="2.10.109.10">
    <property type="entry name" value="Umud Fragment, subunit A"/>
    <property type="match status" value="1"/>
</dbReference>
<feature type="domain" description="Peptidase S24/S26A/S26B/S26C" evidence="1">
    <location>
        <begin position="107"/>
        <end position="232"/>
    </location>
</feature>
<reference evidence="2" key="1">
    <citation type="submission" date="2020-03" db="EMBL/GenBank/DDBJ databases">
        <title>Solimonas marina sp. nov., isolated from deep seawater of the Pacific Ocean.</title>
        <authorList>
            <person name="Liu X."/>
            <person name="Lai Q."/>
            <person name="Sun F."/>
            <person name="Gai Y."/>
            <person name="Li G."/>
            <person name="Shao Z."/>
        </authorList>
    </citation>
    <scope>NUCLEOTIDE SEQUENCE</scope>
    <source>
        <strain evidence="2">C16B3</strain>
    </source>
</reference>
<evidence type="ECO:0000259" key="1">
    <source>
        <dbReference type="Pfam" id="PF00717"/>
    </source>
</evidence>
<dbReference type="EMBL" id="JAAVXB010000002">
    <property type="protein sequence ID" value="NKF21550.1"/>
    <property type="molecule type" value="Genomic_DNA"/>
</dbReference>
<protein>
    <recommendedName>
        <fullName evidence="1">Peptidase S24/S26A/S26B/S26C domain-containing protein</fullName>
    </recommendedName>
</protein>
<comment type="caution">
    <text evidence="2">The sequence shown here is derived from an EMBL/GenBank/DDBJ whole genome shotgun (WGS) entry which is preliminary data.</text>
</comment>
<dbReference type="Proteomes" id="UP000653472">
    <property type="component" value="Unassembled WGS sequence"/>
</dbReference>
<proteinExistence type="predicted"/>
<dbReference type="InterPro" id="IPR036286">
    <property type="entry name" value="LexA/Signal_pep-like_sf"/>
</dbReference>
<dbReference type="SUPFAM" id="SSF51306">
    <property type="entry name" value="LexA/Signal peptidase"/>
    <property type="match status" value="1"/>
</dbReference>
<dbReference type="Pfam" id="PF00717">
    <property type="entry name" value="Peptidase_S24"/>
    <property type="match status" value="1"/>
</dbReference>
<keyword evidence="3" id="KW-1185">Reference proteome</keyword>
<dbReference type="InterPro" id="IPR015927">
    <property type="entry name" value="Peptidase_S24_S26A/B/C"/>
</dbReference>
<dbReference type="AlphaFoldDB" id="A0A969W8M4"/>
<dbReference type="InterPro" id="IPR039418">
    <property type="entry name" value="LexA-like"/>
</dbReference>
<evidence type="ECO:0000313" key="2">
    <source>
        <dbReference type="EMBL" id="NKF21550.1"/>
    </source>
</evidence>
<sequence length="240" mass="27469">MEDINDIRRENGNRILTEVFGGKRTRMAAAIGVQQSYVSKILNKDAKGARNIGDDLARRIEEVSGKPRNWLDHKHGKVVDAIEDKSRIIDTTFEEVRALPRGRGRIPIISWVKAGGFSDIHDYFLPPGEYEYIDTSDDLRPEEAVCLRVENDSMWDPDNPRSFPPGCLIIVKRADLREPRSGDYVVVRLENESQATFKQLQVDGDRQYLKPLNKEYPTIEVTRPATFVGVVVEKILRDRY</sequence>
<name>A0A969W8M4_9GAMM</name>
<dbReference type="RefSeq" id="WP_168146807.1">
    <property type="nucleotide sequence ID" value="NZ_JAAVXB010000002.1"/>
</dbReference>